<dbReference type="Gene3D" id="3.40.50.1820">
    <property type="entry name" value="alpha/beta hydrolase"/>
    <property type="match status" value="1"/>
</dbReference>
<dbReference type="InterPro" id="IPR000639">
    <property type="entry name" value="Epox_hydrolase-like"/>
</dbReference>
<dbReference type="GO" id="GO:0016787">
    <property type="term" value="F:hydrolase activity"/>
    <property type="evidence" value="ECO:0007669"/>
    <property type="project" value="UniProtKB-KW"/>
</dbReference>
<organism evidence="4 5">
    <name type="scientific">Methylobacterium nodulans (strain LMG 21967 / CNCM I-2342 / ORS 2060)</name>
    <dbReference type="NCBI Taxonomy" id="460265"/>
    <lineage>
        <taxon>Bacteria</taxon>
        <taxon>Pseudomonadati</taxon>
        <taxon>Pseudomonadota</taxon>
        <taxon>Alphaproteobacteria</taxon>
        <taxon>Hyphomicrobiales</taxon>
        <taxon>Methylobacteriaceae</taxon>
        <taxon>Methylobacterium</taxon>
    </lineage>
</organism>
<evidence type="ECO:0000256" key="1">
    <source>
        <dbReference type="ARBA" id="ARBA00022801"/>
    </source>
</evidence>
<protein>
    <submittedName>
        <fullName evidence="4">Alpha/beta hydrolase fold protein</fullName>
    </submittedName>
</protein>
<dbReference type="Proteomes" id="UP000008207">
    <property type="component" value="Chromosome"/>
</dbReference>
<proteinExistence type="predicted"/>
<feature type="compositionally biased region" description="Polar residues" evidence="2">
    <location>
        <begin position="1"/>
        <end position="12"/>
    </location>
</feature>
<dbReference type="EMBL" id="CP001349">
    <property type="protein sequence ID" value="ACL55803.1"/>
    <property type="molecule type" value="Genomic_DNA"/>
</dbReference>
<evidence type="ECO:0000313" key="4">
    <source>
        <dbReference type="EMBL" id="ACL55803.1"/>
    </source>
</evidence>
<reference evidence="4 5" key="1">
    <citation type="submission" date="2009-01" db="EMBL/GenBank/DDBJ databases">
        <title>Complete sequence of chromosome of Methylobacterium nodulans ORS 2060.</title>
        <authorList>
            <consortium name="US DOE Joint Genome Institute"/>
            <person name="Lucas S."/>
            <person name="Copeland A."/>
            <person name="Lapidus A."/>
            <person name="Glavina del Rio T."/>
            <person name="Dalin E."/>
            <person name="Tice H."/>
            <person name="Bruce D."/>
            <person name="Goodwin L."/>
            <person name="Pitluck S."/>
            <person name="Sims D."/>
            <person name="Brettin T."/>
            <person name="Detter J.C."/>
            <person name="Han C."/>
            <person name="Larimer F."/>
            <person name="Land M."/>
            <person name="Hauser L."/>
            <person name="Kyrpides N."/>
            <person name="Ivanova N."/>
            <person name="Marx C.J."/>
            <person name="Richardson P."/>
        </authorList>
    </citation>
    <scope>NUCLEOTIDE SEQUENCE [LARGE SCALE GENOMIC DNA]</scope>
    <source>
        <strain evidence="5">LMG 21967 / CNCM I-2342 / ORS 2060</strain>
    </source>
</reference>
<dbReference type="PANTHER" id="PTHR43329">
    <property type="entry name" value="EPOXIDE HYDROLASE"/>
    <property type="match status" value="1"/>
</dbReference>
<accession>B8IF92</accession>
<dbReference type="InterPro" id="IPR029058">
    <property type="entry name" value="AB_hydrolase_fold"/>
</dbReference>
<evidence type="ECO:0000259" key="3">
    <source>
        <dbReference type="Pfam" id="PF00561"/>
    </source>
</evidence>
<evidence type="ECO:0000256" key="2">
    <source>
        <dbReference type="SAM" id="MobiDB-lite"/>
    </source>
</evidence>
<dbReference type="HOGENOM" id="CLU_020336_7_1_5"/>
<dbReference type="PRINTS" id="PR00111">
    <property type="entry name" value="ABHYDROLASE"/>
</dbReference>
<dbReference type="RefSeq" id="WP_015927508.1">
    <property type="nucleotide sequence ID" value="NC_011894.1"/>
</dbReference>
<keyword evidence="5" id="KW-1185">Reference proteome</keyword>
<dbReference type="Pfam" id="PF00561">
    <property type="entry name" value="Abhydrolase_1"/>
    <property type="match status" value="1"/>
</dbReference>
<sequence length="312" mass="34167">MSPSTEPASGTPSAPGPEIRHGTVAVRGIRMHVARCGEGPPLVLLHGWPEFWATWEPLMARLAGRFDLVAPDLRGFGETGRDPLAPPDPTVDAEAHAADLLALLDALGLARVGLVGHDVGAYVMQAFARRHPERLSGLFFFNCPTPGIGPRWAEAGHLKETWYQYFHQQPFAAALVGASRESCATYIGHFLRHWSADPETFAPLLDRFVDNFLRPGNLQGGFDWYLSAAPSRRQVIEGTALPLPPITVPTRVLWGARDPIIRVVWMDRLAETFTDLEAGRAEEAGHFVHVESPDLAAAEIARFFTGRMSAGR</sequence>
<feature type="region of interest" description="Disordered" evidence="2">
    <location>
        <begin position="1"/>
        <end position="20"/>
    </location>
</feature>
<feature type="domain" description="AB hydrolase-1" evidence="3">
    <location>
        <begin position="40"/>
        <end position="293"/>
    </location>
</feature>
<dbReference type="eggNOG" id="COG2267">
    <property type="taxonomic scope" value="Bacteria"/>
</dbReference>
<dbReference type="SUPFAM" id="SSF53474">
    <property type="entry name" value="alpha/beta-Hydrolases"/>
    <property type="match status" value="1"/>
</dbReference>
<name>B8IF92_METNO</name>
<dbReference type="STRING" id="460265.Mnod_0771"/>
<dbReference type="OrthoDB" id="9812774at2"/>
<dbReference type="InterPro" id="IPR000073">
    <property type="entry name" value="AB_hydrolase_1"/>
</dbReference>
<dbReference type="KEGG" id="mno:Mnod_0771"/>
<dbReference type="AlphaFoldDB" id="B8IF92"/>
<evidence type="ECO:0000313" key="5">
    <source>
        <dbReference type="Proteomes" id="UP000008207"/>
    </source>
</evidence>
<dbReference type="PRINTS" id="PR00412">
    <property type="entry name" value="EPOXHYDRLASE"/>
</dbReference>
<gene>
    <name evidence="4" type="ordered locus">Mnod_0771</name>
</gene>
<keyword evidence="1 4" id="KW-0378">Hydrolase</keyword>